<keyword evidence="2" id="KW-1185">Reference proteome</keyword>
<dbReference type="AlphaFoldDB" id="A0AAN7NPK1"/>
<reference evidence="1 2" key="1">
    <citation type="journal article" date="2023" name="J. Hered.">
        <title>Chromosome-level genome of the wood stork (Mycteria americana) provides insight into avian chromosome evolution.</title>
        <authorList>
            <person name="Flamio R. Jr."/>
            <person name="Ramstad K.M."/>
        </authorList>
    </citation>
    <scope>NUCLEOTIDE SEQUENCE [LARGE SCALE GENOMIC DNA]</scope>
    <source>
        <strain evidence="1">JAX WOST 10</strain>
    </source>
</reference>
<evidence type="ECO:0008006" key="3">
    <source>
        <dbReference type="Google" id="ProtNLM"/>
    </source>
</evidence>
<protein>
    <recommendedName>
        <fullName evidence="3">Reverse transcriptase domain-containing protein</fullName>
    </recommendedName>
</protein>
<organism evidence="1 2">
    <name type="scientific">Mycteria americana</name>
    <name type="common">Wood stork</name>
    <dbReference type="NCBI Taxonomy" id="33587"/>
    <lineage>
        <taxon>Eukaryota</taxon>
        <taxon>Metazoa</taxon>
        <taxon>Chordata</taxon>
        <taxon>Craniata</taxon>
        <taxon>Vertebrata</taxon>
        <taxon>Euteleostomi</taxon>
        <taxon>Archelosauria</taxon>
        <taxon>Archosauria</taxon>
        <taxon>Dinosauria</taxon>
        <taxon>Saurischia</taxon>
        <taxon>Theropoda</taxon>
        <taxon>Coelurosauria</taxon>
        <taxon>Aves</taxon>
        <taxon>Neognathae</taxon>
        <taxon>Neoaves</taxon>
        <taxon>Aequornithes</taxon>
        <taxon>Ciconiiformes</taxon>
        <taxon>Ciconiidae</taxon>
        <taxon>Mycteria</taxon>
    </lineage>
</organism>
<evidence type="ECO:0000313" key="1">
    <source>
        <dbReference type="EMBL" id="KAK4828114.1"/>
    </source>
</evidence>
<accession>A0AAN7NPK1</accession>
<proteinExistence type="predicted"/>
<dbReference type="PANTHER" id="PTHR33332">
    <property type="entry name" value="REVERSE TRANSCRIPTASE DOMAIN-CONTAINING PROTEIN"/>
    <property type="match status" value="1"/>
</dbReference>
<comment type="caution">
    <text evidence="1">The sequence shown here is derived from an EMBL/GenBank/DDBJ whole genome shotgun (WGS) entry which is preliminary data.</text>
</comment>
<dbReference type="Proteomes" id="UP001333110">
    <property type="component" value="Unassembled WGS sequence"/>
</dbReference>
<evidence type="ECO:0000313" key="2">
    <source>
        <dbReference type="Proteomes" id="UP001333110"/>
    </source>
</evidence>
<gene>
    <name evidence="1" type="ORF">QYF61_023912</name>
</gene>
<sequence>MATKTDTKKYGFDGWTIRWIRNWLDGCIQRVTVNDSRIKCTLSKFADDTKLSGAADTLEGRDAIQRAHVNLIKSKTKCKALHLGQCNSQYQYGLGPLEKDLGILVDEKLGMSWQCVLAAQKANRILGCIKRSVASRSREVILPLQSTLMRPHLEYCIQISGPQHRKDTDLLERVQRRAMKITRGLEQPSCEECLRELRLFSLEKRRLQGHLITAFQYIKGAYKKDGERLFTRPCSDRTRDNCFKMKGGTFRSDMKFFYSEGGETLAWVAQRSCGSPSFEEFKHYSVPIPQLP</sequence>
<name>A0AAN7NPK1_MYCAM</name>
<dbReference type="EMBL" id="JAUNZN010000002">
    <property type="protein sequence ID" value="KAK4828114.1"/>
    <property type="molecule type" value="Genomic_DNA"/>
</dbReference>